<dbReference type="Proteomes" id="UP001152604">
    <property type="component" value="Unassembled WGS sequence"/>
</dbReference>
<protein>
    <submittedName>
        <fullName evidence="1">Uncharacterized protein</fullName>
    </submittedName>
</protein>
<evidence type="ECO:0000313" key="1">
    <source>
        <dbReference type="EMBL" id="CAH2406776.1"/>
    </source>
</evidence>
<comment type="caution">
    <text evidence="1">The sequence shown here is derived from an EMBL/GenBank/DDBJ whole genome shotgun (WGS) entry which is preliminary data.</text>
</comment>
<gene>
    <name evidence="1" type="ORF">MES4922_550017</name>
</gene>
<organism evidence="1 2">
    <name type="scientific">Mesorhizobium ventifaucium</name>
    <dbReference type="NCBI Taxonomy" id="666020"/>
    <lineage>
        <taxon>Bacteria</taxon>
        <taxon>Pseudomonadati</taxon>
        <taxon>Pseudomonadota</taxon>
        <taxon>Alphaproteobacteria</taxon>
        <taxon>Hyphomicrobiales</taxon>
        <taxon>Phyllobacteriaceae</taxon>
        <taxon>Mesorhizobium</taxon>
    </lineage>
</organism>
<dbReference type="EMBL" id="CAKXZS010000051">
    <property type="protein sequence ID" value="CAH2406776.1"/>
    <property type="molecule type" value="Genomic_DNA"/>
</dbReference>
<name>A0ABN8KBH9_9HYPH</name>
<sequence>MMPPEIDRRTRPSPFLRRGSSHCVELIEFSAGYRQVANFLATYIHDQANHAAGVPLRRKHSKFVLLPHKGALVFENSVDRKVFC</sequence>
<proteinExistence type="predicted"/>
<accession>A0ABN8KBH9</accession>
<evidence type="ECO:0000313" key="2">
    <source>
        <dbReference type="Proteomes" id="UP001152604"/>
    </source>
</evidence>
<keyword evidence="2" id="KW-1185">Reference proteome</keyword>
<reference evidence="1" key="1">
    <citation type="submission" date="2022-03" db="EMBL/GenBank/DDBJ databases">
        <authorList>
            <person name="Brunel B."/>
        </authorList>
    </citation>
    <scope>NUCLEOTIDE SEQUENCE</scope>
    <source>
        <strain evidence="1">STM4922sample</strain>
    </source>
</reference>